<dbReference type="Gene3D" id="1.20.1070.10">
    <property type="entry name" value="Rhodopsin 7-helix transmembrane proteins"/>
    <property type="match status" value="1"/>
</dbReference>
<keyword evidence="3 6" id="KW-1133">Transmembrane helix</keyword>
<keyword evidence="4 6" id="KW-0472">Membrane</keyword>
<evidence type="ECO:0000256" key="4">
    <source>
        <dbReference type="ARBA" id="ARBA00023136"/>
    </source>
</evidence>
<evidence type="ECO:0000313" key="7">
    <source>
        <dbReference type="EMBL" id="ETS78512.1"/>
    </source>
</evidence>
<dbReference type="OMA" id="PSSVCWA"/>
<dbReference type="EMBL" id="KI912115">
    <property type="protein sequence ID" value="ETS78512.1"/>
    <property type="molecule type" value="Genomic_DNA"/>
</dbReference>
<organism evidence="7 8">
    <name type="scientific">Pestalotiopsis fici (strain W106-1 / CGMCC3.15140)</name>
    <dbReference type="NCBI Taxonomy" id="1229662"/>
    <lineage>
        <taxon>Eukaryota</taxon>
        <taxon>Fungi</taxon>
        <taxon>Dikarya</taxon>
        <taxon>Ascomycota</taxon>
        <taxon>Pezizomycotina</taxon>
        <taxon>Sordariomycetes</taxon>
        <taxon>Xylariomycetidae</taxon>
        <taxon>Amphisphaeriales</taxon>
        <taxon>Sporocadaceae</taxon>
        <taxon>Pestalotiopsis</taxon>
    </lineage>
</organism>
<keyword evidence="8" id="KW-1185">Reference proteome</keyword>
<dbReference type="InParanoid" id="W3WZE5"/>
<dbReference type="GeneID" id="19275587"/>
<protein>
    <submittedName>
        <fullName evidence="7">Uncharacterized protein</fullName>
    </submittedName>
</protein>
<reference evidence="8" key="1">
    <citation type="journal article" date="2015" name="BMC Genomics">
        <title>Genomic and transcriptomic analysis of the endophytic fungus Pestalotiopsis fici reveals its lifestyle and high potential for synthesis of natural products.</title>
        <authorList>
            <person name="Wang X."/>
            <person name="Zhang X."/>
            <person name="Liu L."/>
            <person name="Xiang M."/>
            <person name="Wang W."/>
            <person name="Sun X."/>
            <person name="Che Y."/>
            <person name="Guo L."/>
            <person name="Liu G."/>
            <person name="Guo L."/>
            <person name="Wang C."/>
            <person name="Yin W.B."/>
            <person name="Stadler M."/>
            <person name="Zhang X."/>
            <person name="Liu X."/>
        </authorList>
    </citation>
    <scope>NUCLEOTIDE SEQUENCE [LARGE SCALE GENOMIC DNA]</scope>
    <source>
        <strain evidence="8">W106-1 / CGMCC3.15140</strain>
    </source>
</reference>
<name>W3WZE5_PESFW</name>
<dbReference type="PANTHER" id="PTHR23112">
    <property type="entry name" value="G PROTEIN-COUPLED RECEPTOR 157-RELATED"/>
    <property type="match status" value="1"/>
</dbReference>
<proteinExistence type="predicted"/>
<evidence type="ECO:0000256" key="2">
    <source>
        <dbReference type="ARBA" id="ARBA00022692"/>
    </source>
</evidence>
<dbReference type="OrthoDB" id="100006at2759"/>
<evidence type="ECO:0000256" key="1">
    <source>
        <dbReference type="ARBA" id="ARBA00004141"/>
    </source>
</evidence>
<evidence type="ECO:0000256" key="5">
    <source>
        <dbReference type="SAM" id="MobiDB-lite"/>
    </source>
</evidence>
<feature type="region of interest" description="Disordered" evidence="5">
    <location>
        <begin position="428"/>
        <end position="447"/>
    </location>
</feature>
<evidence type="ECO:0000313" key="8">
    <source>
        <dbReference type="Proteomes" id="UP000030651"/>
    </source>
</evidence>
<dbReference type="GO" id="GO:0005886">
    <property type="term" value="C:plasma membrane"/>
    <property type="evidence" value="ECO:0007669"/>
    <property type="project" value="TreeGrafter"/>
</dbReference>
<feature type="transmembrane region" description="Helical" evidence="6">
    <location>
        <begin position="155"/>
        <end position="177"/>
    </location>
</feature>
<dbReference type="KEGG" id="pfy:PFICI_10574"/>
<evidence type="ECO:0000256" key="6">
    <source>
        <dbReference type="SAM" id="Phobius"/>
    </source>
</evidence>
<dbReference type="RefSeq" id="XP_007837346.1">
    <property type="nucleotide sequence ID" value="XM_007839155.1"/>
</dbReference>
<accession>W3WZE5</accession>
<dbReference type="AlphaFoldDB" id="W3WZE5"/>
<dbReference type="Proteomes" id="UP000030651">
    <property type="component" value="Unassembled WGS sequence"/>
</dbReference>
<feature type="transmembrane region" description="Helical" evidence="6">
    <location>
        <begin position="189"/>
        <end position="211"/>
    </location>
</feature>
<feature type="transmembrane region" description="Helical" evidence="6">
    <location>
        <begin position="244"/>
        <end position="266"/>
    </location>
</feature>
<dbReference type="PANTHER" id="PTHR23112:SF37">
    <property type="entry name" value="G PROTEIN-COUPLED RECEPTOR GPR1"/>
    <property type="match status" value="1"/>
</dbReference>
<dbReference type="SUPFAM" id="SSF81321">
    <property type="entry name" value="Family A G protein-coupled receptor-like"/>
    <property type="match status" value="1"/>
</dbReference>
<dbReference type="GO" id="GO:0007189">
    <property type="term" value="P:adenylate cyclase-activating G protein-coupled receptor signaling pathway"/>
    <property type="evidence" value="ECO:0007669"/>
    <property type="project" value="TreeGrafter"/>
</dbReference>
<feature type="region of interest" description="Disordered" evidence="5">
    <location>
        <begin position="485"/>
        <end position="512"/>
    </location>
</feature>
<dbReference type="GO" id="GO:0004930">
    <property type="term" value="F:G protein-coupled receptor activity"/>
    <property type="evidence" value="ECO:0007669"/>
    <property type="project" value="TreeGrafter"/>
</dbReference>
<dbReference type="eggNOG" id="ENOG502T3YF">
    <property type="taxonomic scope" value="Eukaryota"/>
</dbReference>
<keyword evidence="2 6" id="KW-0812">Transmembrane</keyword>
<evidence type="ECO:0000256" key="3">
    <source>
        <dbReference type="ARBA" id="ARBA00022989"/>
    </source>
</evidence>
<dbReference type="HOGENOM" id="CLU_027149_3_0_1"/>
<feature type="transmembrane region" description="Helical" evidence="6">
    <location>
        <begin position="27"/>
        <end position="51"/>
    </location>
</feature>
<gene>
    <name evidence="7" type="ORF">PFICI_10574</name>
</gene>
<sequence>MASDGGYAPLPPESDTLYHLPNVHRTGLIAVGTAALISFISTTGLFLFLTYKLLADLVDRWSHPRQRQRGSIEQSIDLGDRHYSMHESVVGHDSKSDTVPMTTSSEKRARNPFPLLIYNLLLAEMQTALGYTLNLEWVIRDGIYVGTSTCWAQGWLNNIGILSSSIFFVSISINTYLSVVQGWRPPQWFILTWITFCWLLSVFLTSGGIIATNNGRDAGGWYVRANTWCWVNSQYASARLWAEWAWILASIPITIILYTMVFWSLWRENRSSRHLPRRHLPLHEPNLPSGHHPAFLVYPFIYIACTSPLAIARLITVAGGSPSVTYYCIAGLTLGTNGFWNTILWSTTMLFSTPEDMRNTGLDQFSFIRTPITRRYGNIVHINGPASRRTTNNASGLDGVVGTSSHGGGWWWWNLGGQTRWKGAHSRNTSQQSLHREIRVTPPPPETGIQLDVVTTVEHEFINDGGGATAAAGHDDLILSHHPTKADSTMTADSGMGKESADRISMYRPPTL</sequence>
<comment type="subcellular location">
    <subcellularLocation>
        <location evidence="1">Membrane</location>
        <topology evidence="1">Multi-pass membrane protein</topology>
    </subcellularLocation>
</comment>